<dbReference type="Proteomes" id="UP001066276">
    <property type="component" value="Chromosome 7"/>
</dbReference>
<evidence type="ECO:0000313" key="1">
    <source>
        <dbReference type="EMBL" id="KAJ1124690.1"/>
    </source>
</evidence>
<protein>
    <submittedName>
        <fullName evidence="1">Uncharacterized protein</fullName>
    </submittedName>
</protein>
<comment type="caution">
    <text evidence="1">The sequence shown here is derived from an EMBL/GenBank/DDBJ whole genome shotgun (WGS) entry which is preliminary data.</text>
</comment>
<proteinExistence type="predicted"/>
<dbReference type="EMBL" id="JANPWB010000011">
    <property type="protein sequence ID" value="KAJ1124690.1"/>
    <property type="molecule type" value="Genomic_DNA"/>
</dbReference>
<reference evidence="1" key="1">
    <citation type="journal article" date="2022" name="bioRxiv">
        <title>Sequencing and chromosome-scale assembly of the giantPleurodeles waltlgenome.</title>
        <authorList>
            <person name="Brown T."/>
            <person name="Elewa A."/>
            <person name="Iarovenko S."/>
            <person name="Subramanian E."/>
            <person name="Araus A.J."/>
            <person name="Petzold A."/>
            <person name="Susuki M."/>
            <person name="Suzuki K.-i.T."/>
            <person name="Hayashi T."/>
            <person name="Toyoda A."/>
            <person name="Oliveira C."/>
            <person name="Osipova E."/>
            <person name="Leigh N.D."/>
            <person name="Simon A."/>
            <person name="Yun M.H."/>
        </authorList>
    </citation>
    <scope>NUCLEOTIDE SEQUENCE</scope>
    <source>
        <strain evidence="1">20211129_DDA</strain>
        <tissue evidence="1">Liver</tissue>
    </source>
</reference>
<gene>
    <name evidence="1" type="ORF">NDU88_003139</name>
</gene>
<sequence length="136" mass="14830">MFFLGVRPVRTVGVNRRWAWALSNSQARLTPSQPSLGPPSRTRLGRARRVVHLTRRNTCGPGSPAIPWLQSVEVPVGDSGDRGDPRRACAAQSGKAVAPHKGCDVAFAPRLRIFNGHRVRDSSAPVPGIHRSIRWG</sequence>
<accession>A0AAV7PC78</accession>
<dbReference type="AlphaFoldDB" id="A0AAV7PC78"/>
<keyword evidence="2" id="KW-1185">Reference proteome</keyword>
<evidence type="ECO:0000313" key="2">
    <source>
        <dbReference type="Proteomes" id="UP001066276"/>
    </source>
</evidence>
<name>A0AAV7PC78_PLEWA</name>
<organism evidence="1 2">
    <name type="scientific">Pleurodeles waltl</name>
    <name type="common">Iberian ribbed newt</name>
    <dbReference type="NCBI Taxonomy" id="8319"/>
    <lineage>
        <taxon>Eukaryota</taxon>
        <taxon>Metazoa</taxon>
        <taxon>Chordata</taxon>
        <taxon>Craniata</taxon>
        <taxon>Vertebrata</taxon>
        <taxon>Euteleostomi</taxon>
        <taxon>Amphibia</taxon>
        <taxon>Batrachia</taxon>
        <taxon>Caudata</taxon>
        <taxon>Salamandroidea</taxon>
        <taxon>Salamandridae</taxon>
        <taxon>Pleurodelinae</taxon>
        <taxon>Pleurodeles</taxon>
    </lineage>
</organism>